<organism evidence="1 2">
    <name type="scientific">Trifolium subterraneum</name>
    <name type="common">Subterranean clover</name>
    <dbReference type="NCBI Taxonomy" id="3900"/>
    <lineage>
        <taxon>Eukaryota</taxon>
        <taxon>Viridiplantae</taxon>
        <taxon>Streptophyta</taxon>
        <taxon>Embryophyta</taxon>
        <taxon>Tracheophyta</taxon>
        <taxon>Spermatophyta</taxon>
        <taxon>Magnoliopsida</taxon>
        <taxon>eudicotyledons</taxon>
        <taxon>Gunneridae</taxon>
        <taxon>Pentapetalae</taxon>
        <taxon>rosids</taxon>
        <taxon>fabids</taxon>
        <taxon>Fabales</taxon>
        <taxon>Fabaceae</taxon>
        <taxon>Papilionoideae</taxon>
        <taxon>50 kb inversion clade</taxon>
        <taxon>NPAAA clade</taxon>
        <taxon>Hologalegina</taxon>
        <taxon>IRL clade</taxon>
        <taxon>Trifolieae</taxon>
        <taxon>Trifolium</taxon>
    </lineage>
</organism>
<evidence type="ECO:0000313" key="2">
    <source>
        <dbReference type="Proteomes" id="UP000242715"/>
    </source>
</evidence>
<evidence type="ECO:0000313" key="1">
    <source>
        <dbReference type="EMBL" id="GAU35420.1"/>
    </source>
</evidence>
<gene>
    <name evidence="1" type="ORF">TSUD_375100</name>
</gene>
<sequence length="112" mass="12998">MPLHKYIALMDLSSTYLMFALHRQKRANGKEYAELLEEFMHTVKQNYGEKSKLYRSNPKVKEELLLHIYLITRREKVKYEACLDDGTLVAKTLDDGTLVAKTEGVEFTLKEG</sequence>
<dbReference type="EMBL" id="DF973590">
    <property type="protein sequence ID" value="GAU35420.1"/>
    <property type="molecule type" value="Genomic_DNA"/>
</dbReference>
<proteinExistence type="predicted"/>
<name>A0A2Z6NG94_TRISU</name>
<reference evidence="2" key="1">
    <citation type="journal article" date="2017" name="Front. Plant Sci.">
        <title>Climate Clever Clovers: New Paradigm to Reduce the Environmental Footprint of Ruminants by Breeding Low Methanogenic Forages Utilizing Haplotype Variation.</title>
        <authorList>
            <person name="Kaur P."/>
            <person name="Appels R."/>
            <person name="Bayer P.E."/>
            <person name="Keeble-Gagnere G."/>
            <person name="Wang J."/>
            <person name="Hirakawa H."/>
            <person name="Shirasawa K."/>
            <person name="Vercoe P."/>
            <person name="Stefanova K."/>
            <person name="Durmic Z."/>
            <person name="Nichols P."/>
            <person name="Revell C."/>
            <person name="Isobe S.N."/>
            <person name="Edwards D."/>
            <person name="Erskine W."/>
        </authorList>
    </citation>
    <scope>NUCLEOTIDE SEQUENCE [LARGE SCALE GENOMIC DNA]</scope>
    <source>
        <strain evidence="2">cv. Daliak</strain>
    </source>
</reference>
<dbReference type="GO" id="GO:0016616">
    <property type="term" value="F:oxidoreductase activity, acting on the CH-OH group of donors, NAD or NADP as acceptor"/>
    <property type="evidence" value="ECO:0007669"/>
    <property type="project" value="InterPro"/>
</dbReference>
<dbReference type="InterPro" id="IPR037062">
    <property type="entry name" value="Malic_N_dom_sf"/>
</dbReference>
<dbReference type="Gene3D" id="3.40.50.10380">
    <property type="entry name" value="Malic enzyme, N-terminal domain"/>
    <property type="match status" value="1"/>
</dbReference>
<protein>
    <submittedName>
        <fullName evidence="1">Uncharacterized protein</fullName>
    </submittedName>
</protein>
<keyword evidence="2" id="KW-1185">Reference proteome</keyword>
<dbReference type="AlphaFoldDB" id="A0A2Z6NG94"/>
<dbReference type="GO" id="GO:0004470">
    <property type="term" value="F:malic enzyme activity"/>
    <property type="evidence" value="ECO:0007669"/>
    <property type="project" value="InterPro"/>
</dbReference>
<accession>A0A2Z6NG94</accession>
<dbReference type="Proteomes" id="UP000242715">
    <property type="component" value="Unassembled WGS sequence"/>
</dbReference>